<proteinExistence type="predicted"/>
<sequence length="99" mass="11003">MRGMRGKNQPPDLDFAASPQQLRYDIQARRAIKEGTVMRFQAQYQPEGTVYTYAAVFVCGVWHLTGRSSGTLTHDQMLSKLTSDAVLNAHVATAFEQVA</sequence>
<organism evidence="1 2">
    <name type="scientific">Nesterenkonia cremea</name>
    <dbReference type="NCBI Taxonomy" id="1882340"/>
    <lineage>
        <taxon>Bacteria</taxon>
        <taxon>Bacillati</taxon>
        <taxon>Actinomycetota</taxon>
        <taxon>Actinomycetes</taxon>
        <taxon>Micrococcales</taxon>
        <taxon>Micrococcaceae</taxon>
        <taxon>Nesterenkonia</taxon>
    </lineage>
</organism>
<protein>
    <submittedName>
        <fullName evidence="1">Uncharacterized protein</fullName>
    </submittedName>
</protein>
<evidence type="ECO:0000313" key="1">
    <source>
        <dbReference type="EMBL" id="GGE63616.1"/>
    </source>
</evidence>
<evidence type="ECO:0000313" key="2">
    <source>
        <dbReference type="Proteomes" id="UP000633136"/>
    </source>
</evidence>
<name>A0A917ENN6_9MICC</name>
<comment type="caution">
    <text evidence="1">The sequence shown here is derived from an EMBL/GenBank/DDBJ whole genome shotgun (WGS) entry which is preliminary data.</text>
</comment>
<dbReference type="RefSeq" id="WP_188683017.1">
    <property type="nucleotide sequence ID" value="NZ_BMIS01000003.1"/>
</dbReference>
<dbReference type="Proteomes" id="UP000633136">
    <property type="component" value="Unassembled WGS sequence"/>
</dbReference>
<dbReference type="EMBL" id="BMIS01000003">
    <property type="protein sequence ID" value="GGE63616.1"/>
    <property type="molecule type" value="Genomic_DNA"/>
</dbReference>
<reference evidence="1" key="1">
    <citation type="journal article" date="2014" name="Int. J. Syst. Evol. Microbiol.">
        <title>Complete genome sequence of Corynebacterium casei LMG S-19264T (=DSM 44701T), isolated from a smear-ripened cheese.</title>
        <authorList>
            <consortium name="US DOE Joint Genome Institute (JGI-PGF)"/>
            <person name="Walter F."/>
            <person name="Albersmeier A."/>
            <person name="Kalinowski J."/>
            <person name="Ruckert C."/>
        </authorList>
    </citation>
    <scope>NUCLEOTIDE SEQUENCE</scope>
    <source>
        <strain evidence="1">CGMCC 1.15388</strain>
    </source>
</reference>
<gene>
    <name evidence="1" type="ORF">GCM10011401_08400</name>
</gene>
<reference evidence="1" key="2">
    <citation type="submission" date="2020-09" db="EMBL/GenBank/DDBJ databases">
        <authorList>
            <person name="Sun Q."/>
            <person name="Zhou Y."/>
        </authorList>
    </citation>
    <scope>NUCLEOTIDE SEQUENCE</scope>
    <source>
        <strain evidence="1">CGMCC 1.15388</strain>
    </source>
</reference>
<dbReference type="AlphaFoldDB" id="A0A917ENN6"/>
<accession>A0A917ENN6</accession>
<keyword evidence="2" id="KW-1185">Reference proteome</keyword>